<gene>
    <name evidence="1" type="ORF">C7477_105124</name>
</gene>
<dbReference type="EMBL" id="QJTF01000005">
    <property type="protein sequence ID" value="PYE89023.1"/>
    <property type="molecule type" value="Genomic_DNA"/>
</dbReference>
<keyword evidence="2" id="KW-1185">Reference proteome</keyword>
<reference evidence="1 2" key="1">
    <citation type="submission" date="2018-06" db="EMBL/GenBank/DDBJ databases">
        <title>Genomic Encyclopedia of Type Strains, Phase III (KMG-III): the genomes of soil and plant-associated and newly described type strains.</title>
        <authorList>
            <person name="Whitman W."/>
        </authorList>
    </citation>
    <scope>NUCLEOTIDE SEQUENCE [LARGE SCALE GENOMIC DNA]</scope>
    <source>
        <strain evidence="1 2">ORS 1419</strain>
    </source>
</reference>
<dbReference type="AlphaFoldDB" id="A0A318T8J6"/>
<proteinExistence type="predicted"/>
<dbReference type="RefSeq" id="WP_181418358.1">
    <property type="nucleotide sequence ID" value="NZ_QJTF01000005.1"/>
</dbReference>
<accession>A0A318T8J6</accession>
<evidence type="ECO:0000313" key="1">
    <source>
        <dbReference type="EMBL" id="PYE89023.1"/>
    </source>
</evidence>
<dbReference type="InterPro" id="IPR018666">
    <property type="entry name" value="DUF2125"/>
</dbReference>
<protein>
    <recommendedName>
        <fullName evidence="3">DUF2125 domain-containing protein</fullName>
    </recommendedName>
</protein>
<dbReference type="Proteomes" id="UP000247454">
    <property type="component" value="Unassembled WGS sequence"/>
</dbReference>
<organism evidence="1 2">
    <name type="scientific">Phyllobacterium leguminum</name>
    <dbReference type="NCBI Taxonomy" id="314237"/>
    <lineage>
        <taxon>Bacteria</taxon>
        <taxon>Pseudomonadati</taxon>
        <taxon>Pseudomonadota</taxon>
        <taxon>Alphaproteobacteria</taxon>
        <taxon>Hyphomicrobiales</taxon>
        <taxon>Phyllobacteriaceae</taxon>
        <taxon>Phyllobacterium</taxon>
    </lineage>
</organism>
<comment type="caution">
    <text evidence="1">The sequence shown here is derived from an EMBL/GenBank/DDBJ whole genome shotgun (WGS) entry which is preliminary data.</text>
</comment>
<dbReference type="Pfam" id="PF09898">
    <property type="entry name" value="DUF2125"/>
    <property type="match status" value="1"/>
</dbReference>
<evidence type="ECO:0008006" key="3">
    <source>
        <dbReference type="Google" id="ProtNLM"/>
    </source>
</evidence>
<sequence length="338" mass="35074">MPSSVSSVRKGKGWLVLAAAAFIGAASYTAGWFYASGKLEERATADLAGLAAKGISANCENLHISGYPFRLDVTCDSISWQRPNAGISFQAGRIRSGSPIYAPRSLTSEITGPAFVGLPGIKPLELRWDRLISSAELIRTLPSRITTDAKGLSIGVRGEATSAMPLAQIADLHLEASGSEGPLEAKATFAGLSLSDAAIGKIAVPPLSGTADVQFSDAASLLRPQPGPVEERLRGQSGAIKKAVLSLPSGGSLTISGPFSIDDQGLIDGKFRLSLINPPALAETAQTLFPEQRRNISTLLFALSAMPKDENGAPTITVNVSQGKATAGFIPLGTLPAL</sequence>
<evidence type="ECO:0000313" key="2">
    <source>
        <dbReference type="Proteomes" id="UP000247454"/>
    </source>
</evidence>
<name>A0A318T8J6_9HYPH</name>